<dbReference type="EMBL" id="JABFAD010000013">
    <property type="protein sequence ID" value="MBA0816776.1"/>
    <property type="molecule type" value="Genomic_DNA"/>
</dbReference>
<gene>
    <name evidence="1" type="ORF">Gohar_001403</name>
</gene>
<dbReference type="Proteomes" id="UP000593560">
    <property type="component" value="Unassembled WGS sequence"/>
</dbReference>
<accession>A0A7J9I3T4</accession>
<keyword evidence="2" id="KW-1185">Reference proteome</keyword>
<reference evidence="1 2" key="1">
    <citation type="journal article" date="2019" name="Genome Biol. Evol.">
        <title>Insights into the evolution of the New World diploid cottons (Gossypium, subgenus Houzingenia) based on genome sequencing.</title>
        <authorList>
            <person name="Grover C.E."/>
            <person name="Arick M.A. 2nd"/>
            <person name="Thrash A."/>
            <person name="Conover J.L."/>
            <person name="Sanders W.S."/>
            <person name="Peterson D.G."/>
            <person name="Frelichowski J.E."/>
            <person name="Scheffler J.A."/>
            <person name="Scheffler B.E."/>
            <person name="Wendel J.F."/>
        </authorList>
    </citation>
    <scope>NUCLEOTIDE SEQUENCE [LARGE SCALE GENOMIC DNA]</scope>
    <source>
        <strain evidence="1">0</strain>
        <tissue evidence="1">Leaf</tissue>
    </source>
</reference>
<comment type="caution">
    <text evidence="1">The sequence shown here is derived from an EMBL/GenBank/DDBJ whole genome shotgun (WGS) entry which is preliminary data.</text>
</comment>
<sequence length="16" mass="1774">MRWLLGGKEASVRLTG</sequence>
<dbReference type="AlphaFoldDB" id="A0A7J9I3T4"/>
<evidence type="ECO:0000313" key="2">
    <source>
        <dbReference type="Proteomes" id="UP000593560"/>
    </source>
</evidence>
<proteinExistence type="predicted"/>
<name>A0A7J9I3T4_9ROSI</name>
<evidence type="ECO:0000313" key="1">
    <source>
        <dbReference type="EMBL" id="MBA0816776.1"/>
    </source>
</evidence>
<protein>
    <submittedName>
        <fullName evidence="1">Uncharacterized protein</fullName>
    </submittedName>
</protein>
<organism evidence="1 2">
    <name type="scientific">Gossypium harknessii</name>
    <dbReference type="NCBI Taxonomy" id="34285"/>
    <lineage>
        <taxon>Eukaryota</taxon>
        <taxon>Viridiplantae</taxon>
        <taxon>Streptophyta</taxon>
        <taxon>Embryophyta</taxon>
        <taxon>Tracheophyta</taxon>
        <taxon>Spermatophyta</taxon>
        <taxon>Magnoliopsida</taxon>
        <taxon>eudicotyledons</taxon>
        <taxon>Gunneridae</taxon>
        <taxon>Pentapetalae</taxon>
        <taxon>rosids</taxon>
        <taxon>malvids</taxon>
        <taxon>Malvales</taxon>
        <taxon>Malvaceae</taxon>
        <taxon>Malvoideae</taxon>
        <taxon>Gossypium</taxon>
    </lineage>
</organism>